<keyword evidence="5" id="KW-1185">Reference proteome</keyword>
<name>A0AAQ3L3A1_9LILI</name>
<proteinExistence type="predicted"/>
<dbReference type="PANTHER" id="PTHR31286:SF99">
    <property type="entry name" value="DUF4283 DOMAIN-CONTAINING PROTEIN"/>
    <property type="match status" value="1"/>
</dbReference>
<dbReference type="EMBL" id="CP136897">
    <property type="protein sequence ID" value="WOL17753.1"/>
    <property type="molecule type" value="Genomic_DNA"/>
</dbReference>
<evidence type="ECO:0000256" key="1">
    <source>
        <dbReference type="PROSITE-ProRule" id="PRU00047"/>
    </source>
</evidence>
<gene>
    <name evidence="4" type="ORF">Cni_G26546</name>
</gene>
<feature type="domain" description="CCHC-type" evidence="3">
    <location>
        <begin position="142"/>
        <end position="155"/>
    </location>
</feature>
<accession>A0AAQ3L3A1</accession>
<keyword evidence="1" id="KW-0479">Metal-binding</keyword>
<reference evidence="4 5" key="1">
    <citation type="submission" date="2023-10" db="EMBL/GenBank/DDBJ databases">
        <title>Chromosome-scale genome assembly provides insights into flower coloration mechanisms of Canna indica.</title>
        <authorList>
            <person name="Li C."/>
        </authorList>
    </citation>
    <scope>NUCLEOTIDE SEQUENCE [LARGE SCALE GENOMIC DNA]</scope>
    <source>
        <tissue evidence="4">Flower</tissue>
    </source>
</reference>
<dbReference type="AlphaFoldDB" id="A0AAQ3L3A1"/>
<sequence length="283" mass="32713">MYNISNVIDLENDFFYFVFRLRKMLSRSLNGPWSFRGDLINLRPSKPDFKALTEELSSAPVWIQLPDLPMEYWQNSSLFRIASLVGKPIKVDEQSFSWLRGKFVRICVDLDFTKPLKQGLWIEKPGYGIFQAIRYERLPIFCFKCGIIGHNIKDCAVTNLLVDESLLVFCSEKVVILAKDKTLDSSKLDESSTIYGPWIKVTRKGRNFNRPRDFNAGFNANTGSFPPDKNLAQNQKVRLKSNVSEEDMETNHSLDDFQLDDMENDDNHLIESKVDNPLFSYND</sequence>
<dbReference type="InterPro" id="IPR001878">
    <property type="entry name" value="Znf_CCHC"/>
</dbReference>
<protein>
    <recommendedName>
        <fullName evidence="3">CCHC-type domain-containing protein</fullName>
    </recommendedName>
</protein>
<dbReference type="PROSITE" id="PS50158">
    <property type="entry name" value="ZF_CCHC"/>
    <property type="match status" value="1"/>
</dbReference>
<organism evidence="4 5">
    <name type="scientific">Canna indica</name>
    <name type="common">Indian-shot</name>
    <dbReference type="NCBI Taxonomy" id="4628"/>
    <lineage>
        <taxon>Eukaryota</taxon>
        <taxon>Viridiplantae</taxon>
        <taxon>Streptophyta</taxon>
        <taxon>Embryophyta</taxon>
        <taxon>Tracheophyta</taxon>
        <taxon>Spermatophyta</taxon>
        <taxon>Magnoliopsida</taxon>
        <taxon>Liliopsida</taxon>
        <taxon>Zingiberales</taxon>
        <taxon>Cannaceae</taxon>
        <taxon>Canna</taxon>
    </lineage>
</organism>
<evidence type="ECO:0000256" key="2">
    <source>
        <dbReference type="SAM" id="MobiDB-lite"/>
    </source>
</evidence>
<evidence type="ECO:0000313" key="4">
    <source>
        <dbReference type="EMBL" id="WOL17753.1"/>
    </source>
</evidence>
<dbReference type="GO" id="GO:0003676">
    <property type="term" value="F:nucleic acid binding"/>
    <property type="evidence" value="ECO:0007669"/>
    <property type="project" value="InterPro"/>
</dbReference>
<keyword evidence="1" id="KW-0863">Zinc-finger</keyword>
<feature type="region of interest" description="Disordered" evidence="2">
    <location>
        <begin position="241"/>
        <end position="271"/>
    </location>
</feature>
<dbReference type="GO" id="GO:0008270">
    <property type="term" value="F:zinc ion binding"/>
    <property type="evidence" value="ECO:0007669"/>
    <property type="project" value="UniProtKB-KW"/>
</dbReference>
<evidence type="ECO:0000313" key="5">
    <source>
        <dbReference type="Proteomes" id="UP001327560"/>
    </source>
</evidence>
<dbReference type="InterPro" id="IPR040256">
    <property type="entry name" value="At4g02000-like"/>
</dbReference>
<keyword evidence="1" id="KW-0862">Zinc</keyword>
<dbReference type="PANTHER" id="PTHR31286">
    <property type="entry name" value="GLYCINE-RICH CELL WALL STRUCTURAL PROTEIN 1.8-LIKE"/>
    <property type="match status" value="1"/>
</dbReference>
<evidence type="ECO:0000259" key="3">
    <source>
        <dbReference type="PROSITE" id="PS50158"/>
    </source>
</evidence>
<dbReference type="InterPro" id="IPR025836">
    <property type="entry name" value="Zn_knuckle_CX2CX4HX4C"/>
</dbReference>
<dbReference type="Proteomes" id="UP001327560">
    <property type="component" value="Chromosome 8"/>
</dbReference>
<dbReference type="Pfam" id="PF14392">
    <property type="entry name" value="zf-CCHC_4"/>
    <property type="match status" value="1"/>
</dbReference>